<evidence type="ECO:0000256" key="1">
    <source>
        <dbReference type="SAM" id="MobiDB-lite"/>
    </source>
</evidence>
<dbReference type="PANTHER" id="PTHR36456">
    <property type="entry name" value="UPF0232 PROTEIN SCO3875"/>
    <property type="match status" value="1"/>
</dbReference>
<organism evidence="2 3">
    <name type="scientific">Novipirellula rosea</name>
    <dbReference type="NCBI Taxonomy" id="1031540"/>
    <lineage>
        <taxon>Bacteria</taxon>
        <taxon>Pseudomonadati</taxon>
        <taxon>Planctomycetota</taxon>
        <taxon>Planctomycetia</taxon>
        <taxon>Pirellulales</taxon>
        <taxon>Pirellulaceae</taxon>
        <taxon>Novipirellula</taxon>
    </lineage>
</organism>
<dbReference type="Proteomes" id="UP001500840">
    <property type="component" value="Unassembled WGS sequence"/>
</dbReference>
<comment type="caution">
    <text evidence="2">The sequence shown here is derived from an EMBL/GenBank/DDBJ whole genome shotgun (WGS) entry which is preliminary data.</text>
</comment>
<name>A0ABP8NKC0_9BACT</name>
<evidence type="ECO:0000313" key="3">
    <source>
        <dbReference type="Proteomes" id="UP001500840"/>
    </source>
</evidence>
<sequence>MSDGLPRKRPTPIKMKSSRATTTAPEEKPRVRKIGSLVNQLISRRGYAQVAVVNEIQDAVIALIDQQIRSSVRIGNLKRGVLEIYASDSVTLQELNFQKRTILKKLQKTLPQSNVTGLKFRIQAN</sequence>
<dbReference type="Pfam" id="PF05258">
    <property type="entry name" value="DciA"/>
    <property type="match status" value="1"/>
</dbReference>
<reference evidence="3" key="1">
    <citation type="journal article" date="2019" name="Int. J. Syst. Evol. Microbiol.">
        <title>The Global Catalogue of Microorganisms (GCM) 10K type strain sequencing project: providing services to taxonomists for standard genome sequencing and annotation.</title>
        <authorList>
            <consortium name="The Broad Institute Genomics Platform"/>
            <consortium name="The Broad Institute Genome Sequencing Center for Infectious Disease"/>
            <person name="Wu L."/>
            <person name="Ma J."/>
        </authorList>
    </citation>
    <scope>NUCLEOTIDE SEQUENCE [LARGE SCALE GENOMIC DNA]</scope>
    <source>
        <strain evidence="3">JCM 17759</strain>
    </source>
</reference>
<evidence type="ECO:0000313" key="2">
    <source>
        <dbReference type="EMBL" id="GAA4468675.1"/>
    </source>
</evidence>
<dbReference type="PANTHER" id="PTHR36456:SF1">
    <property type="entry name" value="UPF0232 PROTEIN SCO3875"/>
    <property type="match status" value="1"/>
</dbReference>
<dbReference type="InterPro" id="IPR007922">
    <property type="entry name" value="DciA-like"/>
</dbReference>
<gene>
    <name evidence="2" type="ORF">GCM10023156_59970</name>
</gene>
<protein>
    <submittedName>
        <fullName evidence="2">DUF721 domain-containing protein</fullName>
    </submittedName>
</protein>
<proteinExistence type="predicted"/>
<accession>A0ABP8NKC0</accession>
<dbReference type="EMBL" id="BAABGA010000099">
    <property type="protein sequence ID" value="GAA4468675.1"/>
    <property type="molecule type" value="Genomic_DNA"/>
</dbReference>
<feature type="region of interest" description="Disordered" evidence="1">
    <location>
        <begin position="1"/>
        <end position="30"/>
    </location>
</feature>
<keyword evidence="3" id="KW-1185">Reference proteome</keyword>